<dbReference type="SUPFAM" id="SSF100950">
    <property type="entry name" value="NagB/RpiA/CoA transferase-like"/>
    <property type="match status" value="1"/>
</dbReference>
<dbReference type="EC" id="5.3.1.6" evidence="4"/>
<evidence type="ECO:0000256" key="2">
    <source>
        <dbReference type="ARBA" id="ARBA00004988"/>
    </source>
</evidence>
<accession>A0A9W6EZL5</accession>
<dbReference type="InterPro" id="IPR004788">
    <property type="entry name" value="Ribose5P_isomerase_type_A"/>
</dbReference>
<gene>
    <name evidence="6" type="primary">PLEST000107</name>
    <name evidence="6" type="ORF">PLESTB_000376900</name>
</gene>
<sequence>MLTTRLPQHRLQAAARNQWRQRRVTAVVRCSQETAVAESKRAAARACVDRFVRDGALIGLGPGEMTSLVIEEVGRRLANGKLMGVVGVPVCDVAAHEAAFQGVPLVPDARAAQASVVVADADQIDLAANAALVGCASEPQQPDIPRLRAVLTHGSEGGGPQLVLLTESSRVVGRLGGTLPVWLDADSWEEHAEELDDTFLGDAELWRRSFSGQSENPRGGDHPYISPQGHTIVDVRFYEGLKLYGEEEPYDKIAEEIEQVAGVVAHGLLIARAAAAVVARPGDEGPQIVEF</sequence>
<dbReference type="PANTHER" id="PTHR43748:SF1">
    <property type="entry name" value="RIBOSE-5-PHOSPHATE ISOMERASE 4, CHLOROPLASTIC-RELATED"/>
    <property type="match status" value="1"/>
</dbReference>
<dbReference type="PANTHER" id="PTHR43748">
    <property type="entry name" value="RIBOSE-5-PHOSPHATE ISOMERASE 3, CHLOROPLASTIC-RELATED"/>
    <property type="match status" value="1"/>
</dbReference>
<evidence type="ECO:0000256" key="4">
    <source>
        <dbReference type="ARBA" id="ARBA00011959"/>
    </source>
</evidence>
<comment type="pathway">
    <text evidence="2">Carbohydrate degradation; pentose phosphate pathway; D-ribose 5-phosphate from D-ribulose 5-phosphate (non-oxidative stage): step 1/1.</text>
</comment>
<proteinExistence type="inferred from homology"/>
<organism evidence="6 7">
    <name type="scientific">Pleodorina starrii</name>
    <dbReference type="NCBI Taxonomy" id="330485"/>
    <lineage>
        <taxon>Eukaryota</taxon>
        <taxon>Viridiplantae</taxon>
        <taxon>Chlorophyta</taxon>
        <taxon>core chlorophytes</taxon>
        <taxon>Chlorophyceae</taxon>
        <taxon>CS clade</taxon>
        <taxon>Chlamydomonadales</taxon>
        <taxon>Volvocaceae</taxon>
        <taxon>Pleodorina</taxon>
    </lineage>
</organism>
<reference evidence="6 7" key="1">
    <citation type="journal article" date="2023" name="Commun. Biol.">
        <title>Reorganization of the ancestral sex-determining regions during the evolution of trioecy in Pleodorina starrii.</title>
        <authorList>
            <person name="Takahashi K."/>
            <person name="Suzuki S."/>
            <person name="Kawai-Toyooka H."/>
            <person name="Yamamoto K."/>
            <person name="Hamaji T."/>
            <person name="Ootsuki R."/>
            <person name="Yamaguchi H."/>
            <person name="Kawachi M."/>
            <person name="Higashiyama T."/>
            <person name="Nozaki H."/>
        </authorList>
    </citation>
    <scope>NUCLEOTIDE SEQUENCE [LARGE SCALE GENOMIC DNA]</scope>
    <source>
        <strain evidence="6 7">NIES-4479</strain>
    </source>
</reference>
<dbReference type="Proteomes" id="UP001165080">
    <property type="component" value="Unassembled WGS sequence"/>
</dbReference>
<evidence type="ECO:0000256" key="5">
    <source>
        <dbReference type="ARBA" id="ARBA00023235"/>
    </source>
</evidence>
<evidence type="ECO:0000256" key="1">
    <source>
        <dbReference type="ARBA" id="ARBA00001713"/>
    </source>
</evidence>
<evidence type="ECO:0000313" key="6">
    <source>
        <dbReference type="EMBL" id="GLC50415.1"/>
    </source>
</evidence>
<dbReference type="AlphaFoldDB" id="A0A9W6EZL5"/>
<dbReference type="OrthoDB" id="1555531at2759"/>
<dbReference type="InterPro" id="IPR037171">
    <property type="entry name" value="NagB/RpiA_transferase-like"/>
</dbReference>
<dbReference type="GO" id="GO:0004751">
    <property type="term" value="F:ribose-5-phosphate isomerase activity"/>
    <property type="evidence" value="ECO:0007669"/>
    <property type="project" value="UniProtKB-EC"/>
</dbReference>
<protein>
    <recommendedName>
        <fullName evidence="4">ribose-5-phosphate isomerase</fullName>
        <ecNumber evidence="4">5.3.1.6</ecNumber>
    </recommendedName>
</protein>
<dbReference type="EMBL" id="BRXU01000003">
    <property type="protein sequence ID" value="GLC50415.1"/>
    <property type="molecule type" value="Genomic_DNA"/>
</dbReference>
<evidence type="ECO:0000313" key="7">
    <source>
        <dbReference type="Proteomes" id="UP001165080"/>
    </source>
</evidence>
<name>A0A9W6EZL5_9CHLO</name>
<keyword evidence="7" id="KW-1185">Reference proteome</keyword>
<keyword evidence="5" id="KW-0413">Isomerase</keyword>
<dbReference type="Gene3D" id="3.40.50.1360">
    <property type="match status" value="1"/>
</dbReference>
<comment type="catalytic activity">
    <reaction evidence="1">
        <text>aldehydo-D-ribose 5-phosphate = D-ribulose 5-phosphate</text>
        <dbReference type="Rhea" id="RHEA:14657"/>
        <dbReference type="ChEBI" id="CHEBI:58121"/>
        <dbReference type="ChEBI" id="CHEBI:58273"/>
        <dbReference type="EC" id="5.3.1.6"/>
    </reaction>
</comment>
<comment type="caution">
    <text evidence="6">The sequence shown here is derived from an EMBL/GenBank/DDBJ whole genome shotgun (WGS) entry which is preliminary data.</text>
</comment>
<dbReference type="GO" id="GO:0009052">
    <property type="term" value="P:pentose-phosphate shunt, non-oxidative branch"/>
    <property type="evidence" value="ECO:0007669"/>
    <property type="project" value="InterPro"/>
</dbReference>
<evidence type="ECO:0000256" key="3">
    <source>
        <dbReference type="ARBA" id="ARBA00008088"/>
    </source>
</evidence>
<dbReference type="InterPro" id="IPR050262">
    <property type="entry name" value="Ribose-5P_isomerase"/>
</dbReference>
<comment type="similarity">
    <text evidence="3">Belongs to the ribose 5-phosphate isomerase family.</text>
</comment>
<dbReference type="Pfam" id="PF06026">
    <property type="entry name" value="Rib_5-P_isom_A"/>
    <property type="match status" value="1"/>
</dbReference>
<dbReference type="SUPFAM" id="SSF75445">
    <property type="entry name" value="D-ribose-5-phosphate isomerase (RpiA), lid domain"/>
    <property type="match status" value="1"/>
</dbReference>
<dbReference type="Gene3D" id="3.30.70.260">
    <property type="match status" value="1"/>
</dbReference>